<dbReference type="Proteomes" id="UP001056336">
    <property type="component" value="Chromosome"/>
</dbReference>
<dbReference type="Pfam" id="PF00440">
    <property type="entry name" value="TetR_N"/>
    <property type="match status" value="1"/>
</dbReference>
<reference evidence="4" key="2">
    <citation type="submission" date="2022-05" db="EMBL/GenBank/DDBJ databases">
        <authorList>
            <person name="Kim J.-S."/>
            <person name="Lee K."/>
            <person name="Suh M."/>
            <person name="Eom M."/>
            <person name="Kim J.-S."/>
            <person name="Kim D.-S."/>
            <person name="Ko S.-H."/>
            <person name="Shin Y."/>
            <person name="Lee J.-S."/>
        </authorList>
    </citation>
    <scope>NUCLEOTIDE SEQUENCE</scope>
    <source>
        <strain evidence="4">N237</strain>
    </source>
</reference>
<feature type="domain" description="HTH tetR-type" evidence="3">
    <location>
        <begin position="18"/>
        <end position="77"/>
    </location>
</feature>
<dbReference type="Pfam" id="PF19344">
    <property type="entry name" value="TetR_C_32"/>
    <property type="match status" value="1"/>
</dbReference>
<dbReference type="InterPro" id="IPR036271">
    <property type="entry name" value="Tet_transcr_reg_TetR-rel_C_sf"/>
</dbReference>
<reference evidence="4" key="1">
    <citation type="journal article" date="2018" name="Int. J. Syst. Evol. Microbiol.">
        <title>Jatrophihabitans telluris sp. nov., isolated from sediment soil of lava forest wetlands and the emended description of the genus Jatrophihabitans.</title>
        <authorList>
            <person name="Lee K.C."/>
            <person name="Suh M.K."/>
            <person name="Eom M.K."/>
            <person name="Kim K.K."/>
            <person name="Kim J.S."/>
            <person name="Kim D.S."/>
            <person name="Ko S.H."/>
            <person name="Shin Y.K."/>
            <person name="Lee J.S."/>
        </authorList>
    </citation>
    <scope>NUCLEOTIDE SEQUENCE</scope>
    <source>
        <strain evidence="4">N237</strain>
    </source>
</reference>
<dbReference type="PANTHER" id="PTHR30055:SF160">
    <property type="entry name" value="TRANSCRIPTIONAL REGULATORY PROTEIN (PROBABLY ASNC-FAMILY)-RELATED"/>
    <property type="match status" value="1"/>
</dbReference>
<dbReference type="InterPro" id="IPR009057">
    <property type="entry name" value="Homeodomain-like_sf"/>
</dbReference>
<dbReference type="EMBL" id="CP097332">
    <property type="protein sequence ID" value="UQX88353.1"/>
    <property type="molecule type" value="Genomic_DNA"/>
</dbReference>
<dbReference type="RefSeq" id="WP_249771766.1">
    <property type="nucleotide sequence ID" value="NZ_CP097332.1"/>
</dbReference>
<feature type="DNA-binding region" description="H-T-H motif" evidence="2">
    <location>
        <begin position="40"/>
        <end position="59"/>
    </location>
</feature>
<evidence type="ECO:0000256" key="1">
    <source>
        <dbReference type="ARBA" id="ARBA00023125"/>
    </source>
</evidence>
<dbReference type="SUPFAM" id="SSF48498">
    <property type="entry name" value="Tetracyclin repressor-like, C-terminal domain"/>
    <property type="match status" value="1"/>
</dbReference>
<evidence type="ECO:0000256" key="2">
    <source>
        <dbReference type="PROSITE-ProRule" id="PRU00335"/>
    </source>
</evidence>
<proteinExistence type="predicted"/>
<evidence type="ECO:0000259" key="3">
    <source>
        <dbReference type="PROSITE" id="PS50977"/>
    </source>
</evidence>
<accession>A0ABY4QXH8</accession>
<dbReference type="Gene3D" id="1.10.357.10">
    <property type="entry name" value="Tetracycline Repressor, domain 2"/>
    <property type="match status" value="1"/>
</dbReference>
<keyword evidence="5" id="KW-1185">Reference proteome</keyword>
<keyword evidence="1 2" id="KW-0238">DNA-binding</keyword>
<evidence type="ECO:0000313" key="5">
    <source>
        <dbReference type="Proteomes" id="UP001056336"/>
    </source>
</evidence>
<dbReference type="InterPro" id="IPR050109">
    <property type="entry name" value="HTH-type_TetR-like_transc_reg"/>
</dbReference>
<dbReference type="PRINTS" id="PR00455">
    <property type="entry name" value="HTHTETR"/>
</dbReference>
<gene>
    <name evidence="4" type="ORF">M6D93_19030</name>
</gene>
<dbReference type="InterPro" id="IPR001647">
    <property type="entry name" value="HTH_TetR"/>
</dbReference>
<dbReference type="SUPFAM" id="SSF46689">
    <property type="entry name" value="Homeodomain-like"/>
    <property type="match status" value="1"/>
</dbReference>
<dbReference type="InterPro" id="IPR045823">
    <property type="entry name" value="TetR_C_32"/>
</dbReference>
<name>A0ABY4QXH8_9ACTN</name>
<dbReference type="PANTHER" id="PTHR30055">
    <property type="entry name" value="HTH-TYPE TRANSCRIPTIONAL REGULATOR RUTR"/>
    <property type="match status" value="1"/>
</dbReference>
<dbReference type="PROSITE" id="PS50977">
    <property type="entry name" value="HTH_TETR_2"/>
    <property type="match status" value="1"/>
</dbReference>
<evidence type="ECO:0000313" key="4">
    <source>
        <dbReference type="EMBL" id="UQX88353.1"/>
    </source>
</evidence>
<protein>
    <submittedName>
        <fullName evidence="4">TetR/AcrR family transcriptional regulator</fullName>
    </submittedName>
</protein>
<organism evidence="4 5">
    <name type="scientific">Jatrophihabitans telluris</name>
    <dbReference type="NCBI Taxonomy" id="2038343"/>
    <lineage>
        <taxon>Bacteria</taxon>
        <taxon>Bacillati</taxon>
        <taxon>Actinomycetota</taxon>
        <taxon>Actinomycetes</taxon>
        <taxon>Jatrophihabitantales</taxon>
        <taxon>Jatrophihabitantaceae</taxon>
        <taxon>Jatrophihabitans</taxon>
    </lineage>
</organism>
<sequence>MKIAAVDGRSARWDAHRQSRRAELVQAAIRAVDKHGATVGMDQIAAEAGTSKAVFYRHFEDKADLYRAVGQEMASVWTANLGERIATHHDPRHMVSAGIDAYFQLLDKRPELYRFVARNPVLDAAGSERQVDYPAIVAARINDIIASAAASGGSSGAPGAGYDNPLAKPWGVAIVGLIQSAGDWWLDHPGELTRAELTASLTALLWDGLSTFERNPA</sequence>